<keyword evidence="8" id="KW-0472">Membrane</keyword>
<evidence type="ECO:0000256" key="1">
    <source>
        <dbReference type="ARBA" id="ARBA00004123"/>
    </source>
</evidence>
<evidence type="ECO:0000256" key="6">
    <source>
        <dbReference type="ARBA" id="ARBA00038129"/>
    </source>
</evidence>
<evidence type="ECO:0000256" key="2">
    <source>
        <dbReference type="ARBA" id="ARBA00023015"/>
    </source>
</evidence>
<keyword evidence="4" id="KW-0804">Transcription</keyword>
<proteinExistence type="inferred from homology"/>
<dbReference type="Proteomes" id="UP001370490">
    <property type="component" value="Unassembled WGS sequence"/>
</dbReference>
<sequence>MLLNYRFILQNLCIVHIAIDTCIMTIGLVVTFIVSKQVGMEQQGQGQQQLNDMVNSRVELLNNATYYQADPVNVATTPGVVHCFAPLKTSAQPSGFQLAHHLAYLERQQQSQQQLEQNLKAFWASQLEAAQRATDFKNHGVPLARIRKIMKADKDVAMISAEAPIIFARACEMFILELTVRSWHQTTQNNRRTLQKSDVKTAILKNDVLDFLHDVVTRDMNVEDTGAQNSDGRIPVMGPNDAIPYYYGMPLPNSAQVGTSAMNMPNSVSDQATYAQRPQHHAPQHMWQQE</sequence>
<feature type="domain" description="Transcription factor CBF/NF-Y/archaeal histone" evidence="9">
    <location>
        <begin position="141"/>
        <end position="203"/>
    </location>
</feature>
<dbReference type="SUPFAM" id="SSF47113">
    <property type="entry name" value="Histone-fold"/>
    <property type="match status" value="1"/>
</dbReference>
<evidence type="ECO:0000256" key="3">
    <source>
        <dbReference type="ARBA" id="ARBA00023125"/>
    </source>
</evidence>
<dbReference type="CDD" id="cd22908">
    <property type="entry name" value="HFD_NFYC-like"/>
    <property type="match status" value="1"/>
</dbReference>
<feature type="region of interest" description="Disordered" evidence="7">
    <location>
        <begin position="271"/>
        <end position="290"/>
    </location>
</feature>
<comment type="subcellular location">
    <subcellularLocation>
        <location evidence="1">Nucleus</location>
    </subcellularLocation>
</comment>
<dbReference type="InterPro" id="IPR050568">
    <property type="entry name" value="Transcr_DNA_Rep_Reg"/>
</dbReference>
<keyword evidence="5" id="KW-0539">Nucleus</keyword>
<dbReference type="InterPro" id="IPR009072">
    <property type="entry name" value="Histone-fold"/>
</dbReference>
<gene>
    <name evidence="10" type="ORF">RJ641_020227</name>
</gene>
<keyword evidence="8" id="KW-1133">Transmembrane helix</keyword>
<dbReference type="Pfam" id="PF00808">
    <property type="entry name" value="CBFD_NFYB_HMF"/>
    <property type="match status" value="1"/>
</dbReference>
<comment type="similarity">
    <text evidence="6">Belongs to the NFYC/HAP5 subunit family.</text>
</comment>
<name>A0AAN8UGE5_9MAGN</name>
<comment type="caution">
    <text evidence="10">The sequence shown here is derived from an EMBL/GenBank/DDBJ whole genome shotgun (WGS) entry which is preliminary data.</text>
</comment>
<dbReference type="GO" id="GO:0000978">
    <property type="term" value="F:RNA polymerase II cis-regulatory region sequence-specific DNA binding"/>
    <property type="evidence" value="ECO:0007669"/>
    <property type="project" value="TreeGrafter"/>
</dbReference>
<evidence type="ECO:0000256" key="4">
    <source>
        <dbReference type="ARBA" id="ARBA00023163"/>
    </source>
</evidence>
<organism evidence="10 11">
    <name type="scientific">Dillenia turbinata</name>
    <dbReference type="NCBI Taxonomy" id="194707"/>
    <lineage>
        <taxon>Eukaryota</taxon>
        <taxon>Viridiplantae</taxon>
        <taxon>Streptophyta</taxon>
        <taxon>Embryophyta</taxon>
        <taxon>Tracheophyta</taxon>
        <taxon>Spermatophyta</taxon>
        <taxon>Magnoliopsida</taxon>
        <taxon>eudicotyledons</taxon>
        <taxon>Gunneridae</taxon>
        <taxon>Pentapetalae</taxon>
        <taxon>Dilleniales</taxon>
        <taxon>Dilleniaceae</taxon>
        <taxon>Dillenia</taxon>
    </lineage>
</organism>
<keyword evidence="8" id="KW-0812">Transmembrane</keyword>
<keyword evidence="3" id="KW-0238">DNA-binding</keyword>
<dbReference type="GO" id="GO:0000981">
    <property type="term" value="F:DNA-binding transcription factor activity, RNA polymerase II-specific"/>
    <property type="evidence" value="ECO:0007669"/>
    <property type="project" value="TreeGrafter"/>
</dbReference>
<dbReference type="GO" id="GO:0046982">
    <property type="term" value="F:protein heterodimerization activity"/>
    <property type="evidence" value="ECO:0007669"/>
    <property type="project" value="InterPro"/>
</dbReference>
<accession>A0AAN8UGE5</accession>
<dbReference type="PANTHER" id="PTHR10252:SF8">
    <property type="entry name" value="NUCLEAR TRANSCRIPTION FACTOR Y SUBUNIT GAMMA"/>
    <property type="match status" value="1"/>
</dbReference>
<dbReference type="PANTHER" id="PTHR10252">
    <property type="entry name" value="HISTONE-LIKE TRANSCRIPTION FACTOR CCAAT-RELATED"/>
    <property type="match status" value="1"/>
</dbReference>
<dbReference type="Gene3D" id="1.10.20.10">
    <property type="entry name" value="Histone, subunit A"/>
    <property type="match status" value="1"/>
</dbReference>
<feature type="transmembrane region" description="Helical" evidence="8">
    <location>
        <begin position="12"/>
        <end position="34"/>
    </location>
</feature>
<dbReference type="EMBL" id="JBAMMX010000025">
    <property type="protein sequence ID" value="KAK6915110.1"/>
    <property type="molecule type" value="Genomic_DNA"/>
</dbReference>
<evidence type="ECO:0000313" key="11">
    <source>
        <dbReference type="Proteomes" id="UP001370490"/>
    </source>
</evidence>
<protein>
    <submittedName>
        <fullName evidence="10">Transcription factor CBF/NF-Y/archaeal histone domain</fullName>
    </submittedName>
</protein>
<evidence type="ECO:0000256" key="5">
    <source>
        <dbReference type="ARBA" id="ARBA00023242"/>
    </source>
</evidence>
<reference evidence="10 11" key="1">
    <citation type="submission" date="2023-12" db="EMBL/GenBank/DDBJ databases">
        <title>A high-quality genome assembly for Dillenia turbinata (Dilleniales).</title>
        <authorList>
            <person name="Chanderbali A."/>
        </authorList>
    </citation>
    <scope>NUCLEOTIDE SEQUENCE [LARGE SCALE GENOMIC DNA]</scope>
    <source>
        <strain evidence="10">LSX21</strain>
        <tissue evidence="10">Leaf</tissue>
    </source>
</reference>
<keyword evidence="2" id="KW-0805">Transcription regulation</keyword>
<dbReference type="FunFam" id="1.10.20.10:FF:000006">
    <property type="entry name" value="Nuclear transcription factor Y subunit gamma"/>
    <property type="match status" value="1"/>
</dbReference>
<evidence type="ECO:0000313" key="10">
    <source>
        <dbReference type="EMBL" id="KAK6915110.1"/>
    </source>
</evidence>
<dbReference type="GO" id="GO:0005634">
    <property type="term" value="C:nucleus"/>
    <property type="evidence" value="ECO:0007669"/>
    <property type="project" value="UniProtKB-SubCell"/>
</dbReference>
<dbReference type="InterPro" id="IPR003958">
    <property type="entry name" value="CBFA_NFYB_domain"/>
</dbReference>
<evidence type="ECO:0000256" key="8">
    <source>
        <dbReference type="SAM" id="Phobius"/>
    </source>
</evidence>
<evidence type="ECO:0000259" key="9">
    <source>
        <dbReference type="Pfam" id="PF00808"/>
    </source>
</evidence>
<dbReference type="AlphaFoldDB" id="A0AAN8UGE5"/>
<keyword evidence="11" id="KW-1185">Reference proteome</keyword>
<evidence type="ECO:0000256" key="7">
    <source>
        <dbReference type="SAM" id="MobiDB-lite"/>
    </source>
</evidence>